<keyword evidence="14" id="KW-1185">Reference proteome</keyword>
<evidence type="ECO:0000313" key="14">
    <source>
        <dbReference type="Proteomes" id="UP000644660"/>
    </source>
</evidence>
<comment type="subcellular location">
    <subcellularLocation>
        <location evidence="1">Membrane</location>
        <topology evidence="1">Multi-pass membrane protein</topology>
    </subcellularLocation>
</comment>
<keyword evidence="6 11" id="KW-1133">Transmembrane helix</keyword>
<comment type="caution">
    <text evidence="13">The sequence shown here is derived from an EMBL/GenBank/DDBJ whole genome shotgun (WGS) entry which is preliminary data.</text>
</comment>
<keyword evidence="8" id="KW-0813">Transport</keyword>
<feature type="domain" description="Ferric oxidoreductase" evidence="12">
    <location>
        <begin position="121"/>
        <end position="234"/>
    </location>
</feature>
<evidence type="ECO:0000256" key="10">
    <source>
        <dbReference type="SAM" id="MobiDB-lite"/>
    </source>
</evidence>
<proteinExistence type="predicted"/>
<dbReference type="AlphaFoldDB" id="A0A8H2VG75"/>
<feature type="transmembrane region" description="Helical" evidence="11">
    <location>
        <begin position="40"/>
        <end position="64"/>
    </location>
</feature>
<reference evidence="13 14" key="1">
    <citation type="submission" date="2020-05" db="EMBL/GenBank/DDBJ databases">
        <authorList>
            <person name="Casaregola S."/>
            <person name="Devillers H."/>
            <person name="Grondin C."/>
        </authorList>
    </citation>
    <scope>NUCLEOTIDE SEQUENCE [LARGE SCALE GENOMIC DNA]</scope>
    <source>
        <strain evidence="13 14">CLIB 1767</strain>
    </source>
</reference>
<feature type="transmembrane region" description="Helical" evidence="11">
    <location>
        <begin position="219"/>
        <end position="239"/>
    </location>
</feature>
<feature type="transmembrane region" description="Helical" evidence="11">
    <location>
        <begin position="245"/>
        <end position="263"/>
    </location>
</feature>
<dbReference type="GO" id="GO:0033215">
    <property type="term" value="P:reductive iron assimilation"/>
    <property type="evidence" value="ECO:0007669"/>
    <property type="project" value="TreeGrafter"/>
</dbReference>
<accession>A0A8H2VG75</accession>
<dbReference type="RefSeq" id="XP_041406739.1">
    <property type="nucleotide sequence ID" value="XM_041550805.1"/>
</dbReference>
<evidence type="ECO:0000256" key="6">
    <source>
        <dbReference type="ARBA" id="ARBA00022989"/>
    </source>
</evidence>
<dbReference type="GO" id="GO:0000293">
    <property type="term" value="F:ferric-chelate reductase activity"/>
    <property type="evidence" value="ECO:0007669"/>
    <property type="project" value="TreeGrafter"/>
</dbReference>
<evidence type="ECO:0000256" key="1">
    <source>
        <dbReference type="ARBA" id="ARBA00004141"/>
    </source>
</evidence>
<evidence type="ECO:0000256" key="4">
    <source>
        <dbReference type="ARBA" id="ARBA00022827"/>
    </source>
</evidence>
<keyword evidence="8" id="KW-0406">Ion transport</keyword>
<keyword evidence="7" id="KW-0560">Oxidoreductase</keyword>
<feature type="transmembrane region" description="Helical" evidence="11">
    <location>
        <begin position="406"/>
        <end position="425"/>
    </location>
</feature>
<dbReference type="EMBL" id="CAEFZW010000005">
    <property type="protein sequence ID" value="CAB4254895.1"/>
    <property type="molecule type" value="Genomic_DNA"/>
</dbReference>
<evidence type="ECO:0000256" key="2">
    <source>
        <dbReference type="ARBA" id="ARBA00022630"/>
    </source>
</evidence>
<evidence type="ECO:0000256" key="8">
    <source>
        <dbReference type="ARBA" id="ARBA00023065"/>
    </source>
</evidence>
<dbReference type="InterPro" id="IPR050369">
    <property type="entry name" value="RBOH/FRE"/>
</dbReference>
<evidence type="ECO:0000256" key="5">
    <source>
        <dbReference type="ARBA" id="ARBA00022982"/>
    </source>
</evidence>
<keyword evidence="3 11" id="KW-0812">Transmembrane</keyword>
<sequence>MRGISDILYFWSTPRMPSFDNDVDKEVRTKLVNKYAKVCFLFSIMLVCVIVPLWYTLSVTFTFFKIEHRFKHHIFKRNTWYHRIPLYHNTSLRHCLFWCTVCTVAVMHHTSYDLLQITKRLGRVAVALMPPLLFVTLRPSPLPRTLYLRILPIHKWISRVVVLASLLHSIFYVCYMVTKGVFWVKIKKLPNIYGVLAMVLFFVIGFTSIRKFRILNFRLFYYIHYISTWLTVILIHFHARPGVPYYTVMNCLILMYQIGYRLYHTKMTKMIVTPISPTLSLLEFPMKDLVNKPILPSGHVRISRYDPNFVKRVLFQLVPFQHPYTIASLPDENMVRLIVRKGHFKLKNGGSYYVTGAFEPIINFLGRPKNVQQFLNNQKKRTNPFQVTSLGLIHSPLHYVVNARRVLICVGGSAIAFGLPLLRVLNFNGIIVRLIWVIRDFRDLKLLELFRNNFEGMEIYISGDFGSEQDIQLDYDDRMNEVVNEPSLISGNNENCSLLASSNNQAYGSTRSGQVNETEEHQEVDEIDFTNSFRIKTNRSKSQLRLDNKLTESQQKNAAGSAFRRDVLLGPIACNHGGCDHESGCNDDHDNEDEDDDEETLSNGTGADEQIKIPPGVKIYCGRPNLDERDYAWCLEQECDTSLDDDECCQNRYDGSLNANVEKLSQVWVIAAGPDGLVESTRHWATDGGLHFHAESFAV</sequence>
<feature type="transmembrane region" description="Helical" evidence="11">
    <location>
        <begin position="157"/>
        <end position="178"/>
    </location>
</feature>
<feature type="transmembrane region" description="Helical" evidence="11">
    <location>
        <begin position="85"/>
        <end position="108"/>
    </location>
</feature>
<dbReference type="InterPro" id="IPR013130">
    <property type="entry name" value="Fe3_Rdtase_TM_dom"/>
</dbReference>
<feature type="compositionally biased region" description="Acidic residues" evidence="10">
    <location>
        <begin position="589"/>
        <end position="600"/>
    </location>
</feature>
<evidence type="ECO:0000259" key="12">
    <source>
        <dbReference type="Pfam" id="PF01794"/>
    </source>
</evidence>
<dbReference type="Proteomes" id="UP000644660">
    <property type="component" value="Unassembled WGS sequence"/>
</dbReference>
<feature type="transmembrane region" description="Helical" evidence="11">
    <location>
        <begin position="190"/>
        <end position="207"/>
    </location>
</feature>
<protein>
    <submittedName>
        <fullName evidence="13">Similar to Saccharomyces cerevisiae YLR047C FRE8 Protein with sequence similarity to iron/copper reductases, involved in iron homeostasis</fullName>
    </submittedName>
</protein>
<dbReference type="OrthoDB" id="10006946at2759"/>
<dbReference type="SFLD" id="SFLDG01168">
    <property type="entry name" value="Ferric_reductase_subgroup_(FRE"/>
    <property type="match status" value="1"/>
</dbReference>
<dbReference type="PANTHER" id="PTHR11972">
    <property type="entry name" value="NADPH OXIDASE"/>
    <property type="match status" value="1"/>
</dbReference>
<evidence type="ECO:0000313" key="13">
    <source>
        <dbReference type="EMBL" id="CAB4254895.1"/>
    </source>
</evidence>
<dbReference type="SFLD" id="SFLDF00463">
    <property type="entry name" value="AIM14"/>
    <property type="match status" value="1"/>
</dbReference>
<evidence type="ECO:0000256" key="7">
    <source>
        <dbReference type="ARBA" id="ARBA00023002"/>
    </source>
</evidence>
<organism evidence="13 14">
    <name type="scientific">Maudiozyma barnettii</name>
    <dbReference type="NCBI Taxonomy" id="61262"/>
    <lineage>
        <taxon>Eukaryota</taxon>
        <taxon>Fungi</taxon>
        <taxon>Dikarya</taxon>
        <taxon>Ascomycota</taxon>
        <taxon>Saccharomycotina</taxon>
        <taxon>Saccharomycetes</taxon>
        <taxon>Saccharomycetales</taxon>
        <taxon>Saccharomycetaceae</taxon>
        <taxon>Maudiozyma</taxon>
    </lineage>
</organism>
<evidence type="ECO:0000256" key="11">
    <source>
        <dbReference type="SAM" id="Phobius"/>
    </source>
</evidence>
<feature type="region of interest" description="Disordered" evidence="10">
    <location>
        <begin position="585"/>
        <end position="609"/>
    </location>
</feature>
<dbReference type="PANTHER" id="PTHR11972:SF178">
    <property type="entry name" value="FERRIC REDUCTASE TRANSMEMBRANE COMPONENT 8-RELATED"/>
    <property type="match status" value="1"/>
</dbReference>
<name>A0A8H2VG75_9SACH</name>
<dbReference type="GeneID" id="64857916"/>
<keyword evidence="5" id="KW-0249">Electron transport</keyword>
<dbReference type="GO" id="GO:0005886">
    <property type="term" value="C:plasma membrane"/>
    <property type="evidence" value="ECO:0007669"/>
    <property type="project" value="TreeGrafter"/>
</dbReference>
<dbReference type="Pfam" id="PF01794">
    <property type="entry name" value="Ferric_reduct"/>
    <property type="match status" value="1"/>
</dbReference>
<keyword evidence="4" id="KW-0274">FAD</keyword>
<keyword evidence="9 11" id="KW-0472">Membrane</keyword>
<dbReference type="SFLD" id="SFLDS00052">
    <property type="entry name" value="Ferric_Reductase_Domain"/>
    <property type="match status" value="1"/>
</dbReference>
<keyword evidence="2" id="KW-0285">Flavoprotein</keyword>
<gene>
    <name evidence="13" type="ORF">KABA2_05S03652</name>
</gene>
<evidence type="ECO:0000256" key="9">
    <source>
        <dbReference type="ARBA" id="ARBA00023136"/>
    </source>
</evidence>
<evidence type="ECO:0000256" key="3">
    <source>
        <dbReference type="ARBA" id="ARBA00022692"/>
    </source>
</evidence>